<accession>A0A183NZ67</accession>
<name>A0A183NZ67_9TREM</name>
<proteinExistence type="predicted"/>
<gene>
    <name evidence="1" type="ORF">SMTD_LOCUS7403</name>
</gene>
<protein>
    <submittedName>
        <fullName evidence="1">Uncharacterized protein</fullName>
    </submittedName>
</protein>
<dbReference type="Proteomes" id="UP000269396">
    <property type="component" value="Unassembled WGS sequence"/>
</dbReference>
<sequence>MSTENRKTGQIPELSPHYSETHSDKQFVGNSYQMDPFLELELAKVRLAQTEREIELETLRQSHQDKTI</sequence>
<keyword evidence="2" id="KW-1185">Reference proteome</keyword>
<dbReference type="EMBL" id="UZAL01028195">
    <property type="protein sequence ID" value="VDP39190.1"/>
    <property type="molecule type" value="Genomic_DNA"/>
</dbReference>
<dbReference type="AlphaFoldDB" id="A0A183NZ67"/>
<organism evidence="1 2">
    <name type="scientific">Schistosoma mattheei</name>
    <dbReference type="NCBI Taxonomy" id="31246"/>
    <lineage>
        <taxon>Eukaryota</taxon>
        <taxon>Metazoa</taxon>
        <taxon>Spiralia</taxon>
        <taxon>Lophotrochozoa</taxon>
        <taxon>Platyhelminthes</taxon>
        <taxon>Trematoda</taxon>
        <taxon>Digenea</taxon>
        <taxon>Strigeidida</taxon>
        <taxon>Schistosomatoidea</taxon>
        <taxon>Schistosomatidae</taxon>
        <taxon>Schistosoma</taxon>
    </lineage>
</organism>
<evidence type="ECO:0000313" key="2">
    <source>
        <dbReference type="Proteomes" id="UP000269396"/>
    </source>
</evidence>
<reference evidence="1 2" key="1">
    <citation type="submission" date="2018-11" db="EMBL/GenBank/DDBJ databases">
        <authorList>
            <consortium name="Pathogen Informatics"/>
        </authorList>
    </citation>
    <scope>NUCLEOTIDE SEQUENCE [LARGE SCALE GENOMIC DNA]</scope>
    <source>
        <strain>Denwood</strain>
        <strain evidence="2">Zambia</strain>
    </source>
</reference>
<evidence type="ECO:0000313" key="1">
    <source>
        <dbReference type="EMBL" id="VDP39190.1"/>
    </source>
</evidence>